<sequence length="115" mass="13143">MTQKYSIELYFCQTVCLIHFLRYNVIMLEKYRQILMAQGEVYLRLKARPGAPQTEFKAIMDDETIKVDIAAPAEAGRANEALISWLAQELDVNRNSVRVISGAGERLKLVKIIKL</sequence>
<name>A0A2M7VY88_9BACT</name>
<dbReference type="EMBL" id="PFPX01000083">
    <property type="protein sequence ID" value="PJA09222.1"/>
    <property type="molecule type" value="Genomic_DNA"/>
</dbReference>
<dbReference type="PANTHER" id="PTHR13420">
    <property type="entry name" value="UPF0235 PROTEIN C15ORF40"/>
    <property type="match status" value="1"/>
</dbReference>
<evidence type="ECO:0000313" key="4">
    <source>
        <dbReference type="Proteomes" id="UP000228743"/>
    </source>
</evidence>
<organism evidence="3 4">
    <name type="scientific">Candidatus Falkowbacteria bacterium CG_4_10_14_0_2_um_filter_41_15</name>
    <dbReference type="NCBI Taxonomy" id="1974554"/>
    <lineage>
        <taxon>Bacteria</taxon>
        <taxon>Candidatus Falkowiibacteriota</taxon>
    </lineage>
</organism>
<dbReference type="InterPro" id="IPR036591">
    <property type="entry name" value="YggU-like_sf"/>
</dbReference>
<evidence type="ECO:0000256" key="1">
    <source>
        <dbReference type="ARBA" id="ARBA00010364"/>
    </source>
</evidence>
<dbReference type="NCBIfam" id="TIGR00251">
    <property type="entry name" value="DUF167 family protein"/>
    <property type="match status" value="1"/>
</dbReference>
<proteinExistence type="inferred from homology"/>
<evidence type="ECO:0000256" key="2">
    <source>
        <dbReference type="HAMAP-Rule" id="MF_00634"/>
    </source>
</evidence>
<comment type="similarity">
    <text evidence="1 2">Belongs to the UPF0235 family.</text>
</comment>
<dbReference type="GO" id="GO:0005737">
    <property type="term" value="C:cytoplasm"/>
    <property type="evidence" value="ECO:0007669"/>
    <property type="project" value="TreeGrafter"/>
</dbReference>
<evidence type="ECO:0000313" key="3">
    <source>
        <dbReference type="EMBL" id="PJA09222.1"/>
    </source>
</evidence>
<dbReference type="SUPFAM" id="SSF69786">
    <property type="entry name" value="YggU-like"/>
    <property type="match status" value="1"/>
</dbReference>
<reference evidence="4" key="1">
    <citation type="submission" date="2017-09" db="EMBL/GenBank/DDBJ databases">
        <title>Depth-based differentiation of microbial function through sediment-hosted aquifers and enrichment of novel symbionts in the deep terrestrial subsurface.</title>
        <authorList>
            <person name="Probst A.J."/>
            <person name="Ladd B."/>
            <person name="Jarett J.K."/>
            <person name="Geller-Mcgrath D.E."/>
            <person name="Sieber C.M.K."/>
            <person name="Emerson J.B."/>
            <person name="Anantharaman K."/>
            <person name="Thomas B.C."/>
            <person name="Malmstrom R."/>
            <person name="Stieglmeier M."/>
            <person name="Klingl A."/>
            <person name="Woyke T."/>
            <person name="Ryan C.M."/>
            <person name="Banfield J.F."/>
        </authorList>
    </citation>
    <scope>NUCLEOTIDE SEQUENCE [LARGE SCALE GENOMIC DNA]</scope>
</reference>
<dbReference type="PANTHER" id="PTHR13420:SF7">
    <property type="entry name" value="UPF0235 PROTEIN C15ORF40"/>
    <property type="match status" value="1"/>
</dbReference>
<dbReference type="Pfam" id="PF02594">
    <property type="entry name" value="DUF167"/>
    <property type="match status" value="1"/>
</dbReference>
<protein>
    <recommendedName>
        <fullName evidence="2">UPF0235 protein COX68_03195</fullName>
    </recommendedName>
</protein>
<dbReference type="HAMAP" id="MF_00634">
    <property type="entry name" value="UPF0235"/>
    <property type="match status" value="1"/>
</dbReference>
<gene>
    <name evidence="3" type="ORF">COX68_03195</name>
</gene>
<dbReference type="Gene3D" id="3.30.1200.10">
    <property type="entry name" value="YggU-like"/>
    <property type="match status" value="1"/>
</dbReference>
<dbReference type="Proteomes" id="UP000228743">
    <property type="component" value="Unassembled WGS sequence"/>
</dbReference>
<dbReference type="SMART" id="SM01152">
    <property type="entry name" value="DUF167"/>
    <property type="match status" value="1"/>
</dbReference>
<accession>A0A2M7VY88</accession>
<comment type="caution">
    <text evidence="3">The sequence shown here is derived from an EMBL/GenBank/DDBJ whole genome shotgun (WGS) entry which is preliminary data.</text>
</comment>
<dbReference type="AlphaFoldDB" id="A0A2M7VY88"/>
<dbReference type="InterPro" id="IPR003746">
    <property type="entry name" value="DUF167"/>
</dbReference>